<evidence type="ECO:0000313" key="3">
    <source>
        <dbReference type="EMBL" id="KAI5068139.1"/>
    </source>
</evidence>
<comment type="caution">
    <text evidence="3">The sequence shown here is derived from an EMBL/GenBank/DDBJ whole genome shotgun (WGS) entry which is preliminary data.</text>
</comment>
<feature type="region of interest" description="Disordered" evidence="1">
    <location>
        <begin position="1"/>
        <end position="32"/>
    </location>
</feature>
<feature type="compositionally biased region" description="Low complexity" evidence="1">
    <location>
        <begin position="19"/>
        <end position="32"/>
    </location>
</feature>
<keyword evidence="4" id="KW-1185">Reference proteome</keyword>
<dbReference type="OrthoDB" id="2019292at2759"/>
<organism evidence="3 4">
    <name type="scientific">Adiantum capillus-veneris</name>
    <name type="common">Maidenhair fern</name>
    <dbReference type="NCBI Taxonomy" id="13818"/>
    <lineage>
        <taxon>Eukaryota</taxon>
        <taxon>Viridiplantae</taxon>
        <taxon>Streptophyta</taxon>
        <taxon>Embryophyta</taxon>
        <taxon>Tracheophyta</taxon>
        <taxon>Polypodiopsida</taxon>
        <taxon>Polypodiidae</taxon>
        <taxon>Polypodiales</taxon>
        <taxon>Pteridineae</taxon>
        <taxon>Pteridaceae</taxon>
        <taxon>Vittarioideae</taxon>
        <taxon>Adiantum</taxon>
    </lineage>
</organism>
<protein>
    <submittedName>
        <fullName evidence="3">Uncharacterized protein</fullName>
    </submittedName>
</protein>
<feature type="transmembrane region" description="Helical" evidence="2">
    <location>
        <begin position="51"/>
        <end position="71"/>
    </location>
</feature>
<reference evidence="3" key="1">
    <citation type="submission" date="2021-01" db="EMBL/GenBank/DDBJ databases">
        <title>Adiantum capillus-veneris genome.</title>
        <authorList>
            <person name="Fang Y."/>
            <person name="Liao Q."/>
        </authorList>
    </citation>
    <scope>NUCLEOTIDE SEQUENCE</scope>
    <source>
        <strain evidence="3">H3</strain>
        <tissue evidence="3">Leaf</tissue>
    </source>
</reference>
<keyword evidence="2" id="KW-1133">Transmembrane helix</keyword>
<dbReference type="Proteomes" id="UP000886520">
    <property type="component" value="Chromosome 16"/>
</dbReference>
<sequence length="220" mass="25068">MGHENHTVMSPAHRRNQNPVSPSSSFFRRSSTFPREEPDLSWVALFRRHRFLLLTLALLMFLCTVYLYFAIKLGADNCSGLIGKDEALCRLKKSKVKTSHGHKSRRMLLKVRESTFEPVIQNYVEDPTHTDSTPLMKLLLDDNTIERVLIFGCTGNNLTRYPSSWSPISLPGLGCKLLPLSLIFFVGWTWTRFLDADFICQYHRGMATCSAEIEDAIPAD</sequence>
<dbReference type="AlphaFoldDB" id="A0A9D4ZAS5"/>
<keyword evidence="2" id="KW-0812">Transmembrane</keyword>
<dbReference type="PANTHER" id="PTHR34774:SF1">
    <property type="entry name" value="EPHRIN-A3 PROTEIN"/>
    <property type="match status" value="1"/>
</dbReference>
<gene>
    <name evidence="3" type="ORF">GOP47_0016484</name>
</gene>
<evidence type="ECO:0000256" key="2">
    <source>
        <dbReference type="SAM" id="Phobius"/>
    </source>
</evidence>
<dbReference type="EMBL" id="JABFUD020000016">
    <property type="protein sequence ID" value="KAI5068139.1"/>
    <property type="molecule type" value="Genomic_DNA"/>
</dbReference>
<proteinExistence type="predicted"/>
<evidence type="ECO:0000256" key="1">
    <source>
        <dbReference type="SAM" id="MobiDB-lite"/>
    </source>
</evidence>
<keyword evidence="2" id="KW-0472">Membrane</keyword>
<dbReference type="PANTHER" id="PTHR34774">
    <property type="entry name" value="EPHRIN-A3 PROTEIN"/>
    <property type="match status" value="1"/>
</dbReference>
<accession>A0A9D4ZAS5</accession>
<evidence type="ECO:0000313" key="4">
    <source>
        <dbReference type="Proteomes" id="UP000886520"/>
    </source>
</evidence>
<name>A0A9D4ZAS5_ADICA</name>